<dbReference type="InterPro" id="IPR000212">
    <property type="entry name" value="DNA_helicase_UvrD/REP"/>
</dbReference>
<accession>A0A6L5X7K8</accession>
<evidence type="ECO:0000256" key="6">
    <source>
        <dbReference type="ARBA" id="ARBA00023125"/>
    </source>
</evidence>
<dbReference type="GO" id="GO:0003677">
    <property type="term" value="F:DNA binding"/>
    <property type="evidence" value="ECO:0007669"/>
    <property type="project" value="UniProtKB-KW"/>
</dbReference>
<protein>
    <recommendedName>
        <fullName evidence="9">DNA 3'-5' helicase</fullName>
        <ecNumber evidence="9">5.6.2.4</ecNumber>
    </recommendedName>
</protein>
<dbReference type="GO" id="GO:0005524">
    <property type="term" value="F:ATP binding"/>
    <property type="evidence" value="ECO:0007669"/>
    <property type="project" value="UniProtKB-UniRule"/>
</dbReference>
<evidence type="ECO:0000313" key="16">
    <source>
        <dbReference type="Proteomes" id="UP000481852"/>
    </source>
</evidence>
<comment type="similarity">
    <text evidence="1">Belongs to the helicase family. UvrD subfamily.</text>
</comment>
<evidence type="ECO:0000259" key="13">
    <source>
        <dbReference type="PROSITE" id="PS51198"/>
    </source>
</evidence>
<evidence type="ECO:0000259" key="14">
    <source>
        <dbReference type="PROSITE" id="PS51217"/>
    </source>
</evidence>
<evidence type="ECO:0000256" key="4">
    <source>
        <dbReference type="ARBA" id="ARBA00022806"/>
    </source>
</evidence>
<dbReference type="Pfam" id="PF00580">
    <property type="entry name" value="UvrD-helicase"/>
    <property type="match status" value="1"/>
</dbReference>
<feature type="binding site" evidence="11">
    <location>
        <begin position="22"/>
        <end position="29"/>
    </location>
    <ligand>
        <name>ATP</name>
        <dbReference type="ChEBI" id="CHEBI:30616"/>
    </ligand>
</feature>
<dbReference type="EMBL" id="VULZ01000012">
    <property type="protein sequence ID" value="MSS15557.1"/>
    <property type="molecule type" value="Genomic_DNA"/>
</dbReference>
<dbReference type="RefSeq" id="WP_154526520.1">
    <property type="nucleotide sequence ID" value="NZ_VULZ01000012.1"/>
</dbReference>
<comment type="catalytic activity">
    <reaction evidence="8">
        <text>Couples ATP hydrolysis with the unwinding of duplex DNA by translocating in the 3'-5' direction.</text>
        <dbReference type="EC" id="5.6.2.4"/>
    </reaction>
</comment>
<evidence type="ECO:0000256" key="5">
    <source>
        <dbReference type="ARBA" id="ARBA00022840"/>
    </source>
</evidence>
<evidence type="ECO:0000256" key="9">
    <source>
        <dbReference type="ARBA" id="ARBA00034808"/>
    </source>
</evidence>
<keyword evidence="12" id="KW-0175">Coiled coil</keyword>
<dbReference type="EC" id="5.6.2.4" evidence="9"/>
<evidence type="ECO:0000256" key="10">
    <source>
        <dbReference type="ARBA" id="ARBA00048988"/>
    </source>
</evidence>
<dbReference type="AlphaFoldDB" id="A0A6L5X7K8"/>
<keyword evidence="5 11" id="KW-0067">ATP-binding</keyword>
<dbReference type="Proteomes" id="UP000481852">
    <property type="component" value="Unassembled WGS sequence"/>
</dbReference>
<keyword evidence="2 11" id="KW-0547">Nucleotide-binding</keyword>
<dbReference type="GO" id="GO:0000725">
    <property type="term" value="P:recombinational repair"/>
    <property type="evidence" value="ECO:0007669"/>
    <property type="project" value="TreeGrafter"/>
</dbReference>
<dbReference type="Gene3D" id="3.40.50.300">
    <property type="entry name" value="P-loop containing nucleotide triphosphate hydrolases"/>
    <property type="match status" value="2"/>
</dbReference>
<comment type="catalytic activity">
    <reaction evidence="10">
        <text>ATP + H2O = ADP + phosphate + H(+)</text>
        <dbReference type="Rhea" id="RHEA:13065"/>
        <dbReference type="ChEBI" id="CHEBI:15377"/>
        <dbReference type="ChEBI" id="CHEBI:15378"/>
        <dbReference type="ChEBI" id="CHEBI:30616"/>
        <dbReference type="ChEBI" id="CHEBI:43474"/>
        <dbReference type="ChEBI" id="CHEBI:456216"/>
        <dbReference type="EC" id="5.6.2.4"/>
    </reaction>
</comment>
<keyword evidence="16" id="KW-1185">Reference proteome</keyword>
<keyword evidence="3 11" id="KW-0378">Hydrolase</keyword>
<evidence type="ECO:0000256" key="1">
    <source>
        <dbReference type="ARBA" id="ARBA00009922"/>
    </source>
</evidence>
<comment type="caution">
    <text evidence="15">The sequence shown here is derived from an EMBL/GenBank/DDBJ whole genome shotgun (WGS) entry which is preliminary data.</text>
</comment>
<evidence type="ECO:0000256" key="8">
    <source>
        <dbReference type="ARBA" id="ARBA00034617"/>
    </source>
</evidence>
<feature type="domain" description="UvrD-like helicase ATP-binding" evidence="13">
    <location>
        <begin position="1"/>
        <end position="275"/>
    </location>
</feature>
<evidence type="ECO:0000256" key="2">
    <source>
        <dbReference type="ARBA" id="ARBA00022741"/>
    </source>
</evidence>
<dbReference type="CDD" id="cd18807">
    <property type="entry name" value="SF1_C_UvrD"/>
    <property type="match status" value="1"/>
</dbReference>
<keyword evidence="6" id="KW-0238">DNA-binding</keyword>
<dbReference type="PROSITE" id="PS51217">
    <property type="entry name" value="UVRD_HELICASE_CTER"/>
    <property type="match status" value="1"/>
</dbReference>
<dbReference type="Gene3D" id="1.10.10.160">
    <property type="match status" value="1"/>
</dbReference>
<evidence type="ECO:0000256" key="12">
    <source>
        <dbReference type="SAM" id="Coils"/>
    </source>
</evidence>
<dbReference type="InterPro" id="IPR014016">
    <property type="entry name" value="UvrD-like_ATP-bd"/>
</dbReference>
<dbReference type="GO" id="GO:0043138">
    <property type="term" value="F:3'-5' DNA helicase activity"/>
    <property type="evidence" value="ECO:0007669"/>
    <property type="project" value="UniProtKB-EC"/>
</dbReference>
<evidence type="ECO:0000256" key="11">
    <source>
        <dbReference type="PROSITE-ProRule" id="PRU00560"/>
    </source>
</evidence>
<dbReference type="PANTHER" id="PTHR11070">
    <property type="entry name" value="UVRD / RECB / PCRA DNA HELICASE FAMILY MEMBER"/>
    <property type="match status" value="1"/>
</dbReference>
<dbReference type="CDD" id="cd17932">
    <property type="entry name" value="DEXQc_UvrD"/>
    <property type="match status" value="1"/>
</dbReference>
<evidence type="ECO:0000313" key="15">
    <source>
        <dbReference type="EMBL" id="MSS15557.1"/>
    </source>
</evidence>
<feature type="coiled-coil region" evidence="12">
    <location>
        <begin position="477"/>
        <end position="538"/>
    </location>
</feature>
<dbReference type="InterPro" id="IPR027417">
    <property type="entry name" value="P-loop_NTPase"/>
</dbReference>
<dbReference type="PANTHER" id="PTHR11070:SF2">
    <property type="entry name" value="ATP-DEPENDENT DNA HELICASE SRS2"/>
    <property type="match status" value="1"/>
</dbReference>
<sequence length="621" mass="72545">MSLSLSQKKAVNLKDGPAMILAGPGAGKTMVITHRIRQLIETGVRPEQILVITFTRAAAQQMRTRFEQLSPEKGRRVTFGTFHSVFFQILKYAYHYTSENILREEEQFRLLSGMAEGLHLDTDDLKTWVQDVSAEISQVKTERINLDYFYSATCPEEVFRKICRNYERQKQLLRKIDFDDMCCYTADLFHARPDILANWQKRFAYILVDEFQDINGLQYEIVRELAAPENNLFIVGDDDQSIYRFRGSKPEIMLHFPKDYPDARIITLQENYRSTQCIVDASLSVIRQNRHRFQKDLRSVSEKGDPVEVLECRDPGEEYLYLVSAIRNNMKEGIRPGEIAILTRTNLQARGPAEKLMEFTIPVNLRDHMPLLYDHFTALDFLAYLRLAGGDRELGTFLRVCNRPNRYISREAAEASSRRTNGRAVLSFEALRAYYSDKPWMTDRIDALERDLERISGMKVYAALNYIRLGIGYDRFLKEYAEKRKLNLEELTETENEIQENSKPFSTGEAWEAHIEAYRKQMQDLQDQEGKMHEERQDAVTLSTFHSAKGLEFQEVYLVDVNEGMIPYKKAALESEIEEERRLFYVGMTRARKRLHILYVRERYNKVQKPSRFLDAFKSES</sequence>
<proteinExistence type="inferred from homology"/>
<keyword evidence="4 11" id="KW-0347">Helicase</keyword>
<name>A0A6L5X7K8_9FIRM</name>
<dbReference type="SUPFAM" id="SSF52540">
    <property type="entry name" value="P-loop containing nucleoside triphosphate hydrolases"/>
    <property type="match status" value="1"/>
</dbReference>
<feature type="domain" description="UvrD-like helicase C-terminal" evidence="14">
    <location>
        <begin position="276"/>
        <end position="550"/>
    </location>
</feature>
<reference evidence="15 16" key="1">
    <citation type="submission" date="2019-08" db="EMBL/GenBank/DDBJ databases">
        <title>In-depth cultivation of the pig gut microbiome towards novel bacterial diversity and tailored functional studies.</title>
        <authorList>
            <person name="Wylensek D."/>
            <person name="Hitch T.C.A."/>
            <person name="Clavel T."/>
        </authorList>
    </citation>
    <scope>NUCLEOTIDE SEQUENCE [LARGE SCALE GENOMIC DNA]</scope>
    <source>
        <strain evidence="15 16">Oil+RF-744-WCA-WT-11</strain>
    </source>
</reference>
<dbReference type="Gene3D" id="1.10.486.10">
    <property type="entry name" value="PCRA, domain 4"/>
    <property type="match status" value="1"/>
</dbReference>
<dbReference type="Pfam" id="PF13361">
    <property type="entry name" value="UvrD_C"/>
    <property type="match status" value="1"/>
</dbReference>
<dbReference type="InterPro" id="IPR013986">
    <property type="entry name" value="DExx_box_DNA_helicase_dom_sf"/>
</dbReference>
<evidence type="ECO:0000256" key="3">
    <source>
        <dbReference type="ARBA" id="ARBA00022801"/>
    </source>
</evidence>
<keyword evidence="7" id="KW-0413">Isomerase</keyword>
<evidence type="ECO:0000256" key="7">
    <source>
        <dbReference type="ARBA" id="ARBA00023235"/>
    </source>
</evidence>
<dbReference type="PROSITE" id="PS51198">
    <property type="entry name" value="UVRD_HELICASE_ATP_BIND"/>
    <property type="match status" value="1"/>
</dbReference>
<gene>
    <name evidence="15" type="ORF">FYJ35_10995</name>
</gene>
<dbReference type="InterPro" id="IPR014017">
    <property type="entry name" value="DNA_helicase_UvrD-like_C"/>
</dbReference>
<organism evidence="15 16">
    <name type="scientific">Porcincola intestinalis</name>
    <dbReference type="NCBI Taxonomy" id="2606632"/>
    <lineage>
        <taxon>Bacteria</taxon>
        <taxon>Bacillati</taxon>
        <taxon>Bacillota</taxon>
        <taxon>Clostridia</taxon>
        <taxon>Lachnospirales</taxon>
        <taxon>Lachnospiraceae</taxon>
        <taxon>Porcincola</taxon>
    </lineage>
</organism>
<dbReference type="GO" id="GO:0016787">
    <property type="term" value="F:hydrolase activity"/>
    <property type="evidence" value="ECO:0007669"/>
    <property type="project" value="UniProtKB-UniRule"/>
</dbReference>